<dbReference type="InterPro" id="IPR027417">
    <property type="entry name" value="P-loop_NTPase"/>
</dbReference>
<reference evidence="4" key="1">
    <citation type="submission" date="2022-07" db="EMBL/GenBank/DDBJ databases">
        <title>Taxonomy of Aspergillus series Nigri: significant species reduction supported by multi-species coalescent approaches.</title>
        <authorList>
            <person name="Bian C."/>
            <person name="Kusuya Y."/>
            <person name="Sklenar F."/>
            <person name="D'hooge E."/>
            <person name="Yaguchi T."/>
            <person name="Takahashi H."/>
            <person name="Hubka V."/>
        </authorList>
    </citation>
    <scope>NUCLEOTIDE SEQUENCE</scope>
    <source>
        <strain evidence="4">IFM 56815</strain>
    </source>
</reference>
<name>A0A8H3XY33_ASPTU</name>
<dbReference type="Pfam" id="PF24883">
    <property type="entry name" value="NPHP3_N"/>
    <property type="match status" value="1"/>
</dbReference>
<keyword evidence="1" id="KW-0677">Repeat</keyword>
<evidence type="ECO:0000256" key="1">
    <source>
        <dbReference type="ARBA" id="ARBA00022737"/>
    </source>
</evidence>
<evidence type="ECO:0008006" key="6">
    <source>
        <dbReference type="Google" id="ProtNLM"/>
    </source>
</evidence>
<dbReference type="InterPro" id="IPR056884">
    <property type="entry name" value="NPHP3-like_N"/>
</dbReference>
<feature type="domain" description="Nephrocystin 3-like N-terminal" evidence="3">
    <location>
        <begin position="293"/>
        <end position="440"/>
    </location>
</feature>
<dbReference type="Pfam" id="PF24809">
    <property type="entry name" value="DUF7708"/>
    <property type="match status" value="1"/>
</dbReference>
<dbReference type="SUPFAM" id="SSF52540">
    <property type="entry name" value="P-loop containing nucleoside triphosphate hydrolases"/>
    <property type="match status" value="1"/>
</dbReference>
<protein>
    <recommendedName>
        <fullName evidence="6">NACHT domain-containing protein</fullName>
    </recommendedName>
</protein>
<feature type="domain" description="DUF7708" evidence="2">
    <location>
        <begin position="65"/>
        <end position="196"/>
    </location>
</feature>
<dbReference type="Gene3D" id="3.40.50.300">
    <property type="entry name" value="P-loop containing nucleotide triphosphate hydrolases"/>
    <property type="match status" value="1"/>
</dbReference>
<evidence type="ECO:0000313" key="4">
    <source>
        <dbReference type="EMBL" id="GLA90151.1"/>
    </source>
</evidence>
<dbReference type="EMBL" id="BRPE01000021">
    <property type="protein sequence ID" value="GLA90151.1"/>
    <property type="molecule type" value="Genomic_DNA"/>
</dbReference>
<dbReference type="InterPro" id="IPR056125">
    <property type="entry name" value="DUF7708"/>
</dbReference>
<evidence type="ECO:0000313" key="5">
    <source>
        <dbReference type="Proteomes" id="UP001144157"/>
    </source>
</evidence>
<sequence>MGRNRGSIFEELSNTFVSTVECLSPQHKDLLASCKTPDDLVKQLSEIESLKKARRRETQWVGSIRRIIERLAPYFEAIDTLVSCDPIHAATIWGGLRVVLQLASNFATFFEKIMKCLDRIAEIFPIYERIERLFESQPPGLQSSLEHLYTDLFRFLSEVLRVFCKATGGIKSTARVIAATAWKPFDEVFGEITEDMEFHRGLLNQEISYLQMGQLRTTGRNLESEIRKAEEERKQAAVAREKIRDMLEQQWKDMTFDRLQKWIDPPEFAERFEDSLAAREDSTAEWIFKDKTAGNPGCGKSVLAASLIDHMKSNPMTKNSMFTGSHAESPICFYFFEAGYQNRDGSTAAYRAISAQLLHYFRDDMDVQYLFSFCMTTSDHGQMKASGEELTDLILLITEHLPRLMFVIDGVDECKDKAKLVLFIQRLSQTTSARIIAFSRPNVQELSARTRDDMRIAVRGKNDTDIALYLSNKLWELVEDGYFPDNFSYESRIRELTQRADGMFLWARLLIAYLSSPALLCEDREAIIAEENLLEGLENIYERIFEMICRSGAPERRLAGHIFTWLLHMKRKLTVAELHEAYVTSRQVSGTAHKDRFRDFENVVIITCGGLIETEYATIRAQTPQHRYLRFIHTSVRDYLQSCVSEQIHDHRITNSVLTLIQPSAIAHLNISKTLLAYLQKELRNQTLTETLTTVVSKEALDMRLPLCSYAAVNWPYHLSKCGVGSAQSEACVSLLAAVSQLMKQKFTLMAWIETCYTNKNPPSTNELRRCATQMTDFFLTNPISERNLSRLPHDLLEFCRDLEDIEEKWGQTLRERPSGIWEELTAFTPSSFLARTKEVTVHSLDSSSHLNNDRHKEAFSKVSQVTRDGRYVVVLSIWAPTEFMALRSNSEASSSIQQVYRYIQGWVAQWNAYSADTQKLVSTLTVPIDKNEVMLQMLHTLWYSTRSNEWYLQFPISIAPDGRHFSVLRTVYVAILTAGEPTAAAMSLPLQEVPKVFNYWQIPQQELQGDNPPWWTVDIGTRSTDQDSCNVYFYWIFFDVHAQYICFIDQPLGEQNNLAVFAMAQETHALELSLTLVAHTSKRLVAPKRATQRLFDNEREVRQFMVVFHPSLPLLALAVSRAICLWSFSTGPNKLIEVARIRGAIENLSFSSCGQRIVATCAGSSDIIDIPRQFLGHQLDSNMCQQPIVSPQGSSKPTGFSAASLHPKHALEATCATVLATDPTSAAVFATPSLYTAPDGTPIVSQIRNKGTSIVASHSAQGAGYDNAGSQAFPITMLPRMPGIEELRPEMIRPRTVVDSHRLVLNSVKRTWVSLSRSPREEYPMLVEFDQQMFRQGDNSRWVESEKGSHILE</sequence>
<dbReference type="Proteomes" id="UP001144157">
    <property type="component" value="Unassembled WGS sequence"/>
</dbReference>
<proteinExistence type="predicted"/>
<accession>A0A8H3XY33</accession>
<gene>
    <name evidence="4" type="ORF">AtubIFM56815_005709</name>
</gene>
<organism evidence="4 5">
    <name type="scientific">Aspergillus tubingensis</name>
    <dbReference type="NCBI Taxonomy" id="5068"/>
    <lineage>
        <taxon>Eukaryota</taxon>
        <taxon>Fungi</taxon>
        <taxon>Dikarya</taxon>
        <taxon>Ascomycota</taxon>
        <taxon>Pezizomycotina</taxon>
        <taxon>Eurotiomycetes</taxon>
        <taxon>Eurotiomycetidae</taxon>
        <taxon>Eurotiales</taxon>
        <taxon>Aspergillaceae</taxon>
        <taxon>Aspergillus</taxon>
        <taxon>Aspergillus subgen. Circumdati</taxon>
    </lineage>
</organism>
<comment type="caution">
    <text evidence="4">The sequence shown here is derived from an EMBL/GenBank/DDBJ whole genome shotgun (WGS) entry which is preliminary data.</text>
</comment>
<evidence type="ECO:0000259" key="3">
    <source>
        <dbReference type="Pfam" id="PF24883"/>
    </source>
</evidence>
<dbReference type="PANTHER" id="PTHR10039">
    <property type="entry name" value="AMELOGENIN"/>
    <property type="match status" value="1"/>
</dbReference>
<evidence type="ECO:0000259" key="2">
    <source>
        <dbReference type="Pfam" id="PF24809"/>
    </source>
</evidence>